<evidence type="ECO:0000256" key="12">
    <source>
        <dbReference type="ARBA" id="ARBA00023136"/>
    </source>
</evidence>
<keyword evidence="5 13" id="KW-0349">Heme</keyword>
<keyword evidence="10 13" id="KW-0408">Iron</keyword>
<name>A0AAN7PR38_9COLE</name>
<dbReference type="InterPro" id="IPR017972">
    <property type="entry name" value="Cyt_P450_CS"/>
</dbReference>
<dbReference type="GO" id="GO:0016705">
    <property type="term" value="F:oxidoreductase activity, acting on paired donors, with incorporation or reduction of molecular oxygen"/>
    <property type="evidence" value="ECO:0007669"/>
    <property type="project" value="InterPro"/>
</dbReference>
<dbReference type="PRINTS" id="PR00463">
    <property type="entry name" value="EP450I"/>
</dbReference>
<comment type="cofactor">
    <cofactor evidence="1 13">
        <name>heme</name>
        <dbReference type="ChEBI" id="CHEBI:30413"/>
    </cofactor>
</comment>
<keyword evidence="9 14" id="KW-0560">Oxidoreductase</keyword>
<keyword evidence="7" id="KW-0256">Endoplasmic reticulum</keyword>
<dbReference type="GO" id="GO:0004497">
    <property type="term" value="F:monooxygenase activity"/>
    <property type="evidence" value="ECO:0007669"/>
    <property type="project" value="UniProtKB-KW"/>
</dbReference>
<dbReference type="InterPro" id="IPR050476">
    <property type="entry name" value="Insect_CytP450_Detox"/>
</dbReference>
<dbReference type="InterPro" id="IPR001128">
    <property type="entry name" value="Cyt_P450"/>
</dbReference>
<evidence type="ECO:0000256" key="4">
    <source>
        <dbReference type="ARBA" id="ARBA00010617"/>
    </source>
</evidence>
<dbReference type="AlphaFoldDB" id="A0AAN7PR38"/>
<evidence type="ECO:0000256" key="5">
    <source>
        <dbReference type="ARBA" id="ARBA00022617"/>
    </source>
</evidence>
<evidence type="ECO:0000256" key="6">
    <source>
        <dbReference type="ARBA" id="ARBA00022723"/>
    </source>
</evidence>
<evidence type="ECO:0000256" key="14">
    <source>
        <dbReference type="RuleBase" id="RU000461"/>
    </source>
</evidence>
<evidence type="ECO:0008006" key="17">
    <source>
        <dbReference type="Google" id="ProtNLM"/>
    </source>
</evidence>
<dbReference type="Gene3D" id="1.10.630.10">
    <property type="entry name" value="Cytochrome P450"/>
    <property type="match status" value="1"/>
</dbReference>
<dbReference type="Pfam" id="PF00067">
    <property type="entry name" value="p450"/>
    <property type="match status" value="1"/>
</dbReference>
<evidence type="ECO:0000256" key="13">
    <source>
        <dbReference type="PIRSR" id="PIRSR602401-1"/>
    </source>
</evidence>
<evidence type="ECO:0000313" key="16">
    <source>
        <dbReference type="Proteomes" id="UP001353858"/>
    </source>
</evidence>
<comment type="subcellular location">
    <subcellularLocation>
        <location evidence="3">Endoplasmic reticulum membrane</location>
        <topology evidence="3">Peripheral membrane protein</topology>
    </subcellularLocation>
    <subcellularLocation>
        <location evidence="2">Microsome membrane</location>
        <topology evidence="2">Peripheral membrane protein</topology>
    </subcellularLocation>
</comment>
<comment type="similarity">
    <text evidence="4 14">Belongs to the cytochrome P450 family.</text>
</comment>
<dbReference type="PROSITE" id="PS00086">
    <property type="entry name" value="CYTOCHROME_P450"/>
    <property type="match status" value="1"/>
</dbReference>
<keyword evidence="11 14" id="KW-0503">Monooxygenase</keyword>
<dbReference type="Proteomes" id="UP001353858">
    <property type="component" value="Unassembled WGS sequence"/>
</dbReference>
<keyword evidence="16" id="KW-1185">Reference proteome</keyword>
<dbReference type="InterPro" id="IPR002401">
    <property type="entry name" value="Cyt_P450_E_grp-I"/>
</dbReference>
<dbReference type="GO" id="GO:0020037">
    <property type="term" value="F:heme binding"/>
    <property type="evidence" value="ECO:0007669"/>
    <property type="project" value="InterPro"/>
</dbReference>
<evidence type="ECO:0000256" key="3">
    <source>
        <dbReference type="ARBA" id="ARBA00004406"/>
    </source>
</evidence>
<proteinExistence type="inferred from homology"/>
<dbReference type="CDD" id="cd11056">
    <property type="entry name" value="CYP6-like"/>
    <property type="match status" value="1"/>
</dbReference>
<evidence type="ECO:0000256" key="2">
    <source>
        <dbReference type="ARBA" id="ARBA00004174"/>
    </source>
</evidence>
<organism evidence="15 16">
    <name type="scientific">Aquatica leii</name>
    <dbReference type="NCBI Taxonomy" id="1421715"/>
    <lineage>
        <taxon>Eukaryota</taxon>
        <taxon>Metazoa</taxon>
        <taxon>Ecdysozoa</taxon>
        <taxon>Arthropoda</taxon>
        <taxon>Hexapoda</taxon>
        <taxon>Insecta</taxon>
        <taxon>Pterygota</taxon>
        <taxon>Neoptera</taxon>
        <taxon>Endopterygota</taxon>
        <taxon>Coleoptera</taxon>
        <taxon>Polyphaga</taxon>
        <taxon>Elateriformia</taxon>
        <taxon>Elateroidea</taxon>
        <taxon>Lampyridae</taxon>
        <taxon>Luciolinae</taxon>
        <taxon>Aquatica</taxon>
    </lineage>
</organism>
<evidence type="ECO:0000256" key="9">
    <source>
        <dbReference type="ARBA" id="ARBA00023002"/>
    </source>
</evidence>
<dbReference type="EMBL" id="JARPUR010000006">
    <property type="protein sequence ID" value="KAK4873607.1"/>
    <property type="molecule type" value="Genomic_DNA"/>
</dbReference>
<feature type="binding site" description="axial binding residue" evidence="13">
    <location>
        <position position="423"/>
    </location>
    <ligand>
        <name>heme</name>
        <dbReference type="ChEBI" id="CHEBI:30413"/>
    </ligand>
    <ligandPart>
        <name>Fe</name>
        <dbReference type="ChEBI" id="CHEBI:18248"/>
    </ligandPart>
</feature>
<dbReference type="GO" id="GO:0005789">
    <property type="term" value="C:endoplasmic reticulum membrane"/>
    <property type="evidence" value="ECO:0007669"/>
    <property type="project" value="UniProtKB-SubCell"/>
</dbReference>
<dbReference type="PRINTS" id="PR00385">
    <property type="entry name" value="P450"/>
</dbReference>
<evidence type="ECO:0000256" key="11">
    <source>
        <dbReference type="ARBA" id="ARBA00023033"/>
    </source>
</evidence>
<reference evidence="16" key="1">
    <citation type="submission" date="2023-01" db="EMBL/GenBank/DDBJ databases">
        <title>Key to firefly adult light organ development and bioluminescence: homeobox transcription factors regulate luciferase expression and transportation to peroxisome.</title>
        <authorList>
            <person name="Fu X."/>
        </authorList>
    </citation>
    <scope>NUCLEOTIDE SEQUENCE [LARGE SCALE GENOMIC DNA]</scope>
</reference>
<protein>
    <recommendedName>
        <fullName evidence="17">Cytochrome P450</fullName>
    </recommendedName>
</protein>
<dbReference type="InterPro" id="IPR036396">
    <property type="entry name" value="Cyt_P450_sf"/>
</dbReference>
<dbReference type="FunFam" id="1.10.630.10:FF:000042">
    <property type="entry name" value="Cytochrome P450"/>
    <property type="match status" value="1"/>
</dbReference>
<evidence type="ECO:0000256" key="8">
    <source>
        <dbReference type="ARBA" id="ARBA00022848"/>
    </source>
</evidence>
<keyword evidence="8" id="KW-0492">Microsome</keyword>
<comment type="caution">
    <text evidence="15">The sequence shown here is derived from an EMBL/GenBank/DDBJ whole genome shotgun (WGS) entry which is preliminary data.</text>
</comment>
<accession>A0AAN7PR38</accession>
<evidence type="ECO:0000256" key="7">
    <source>
        <dbReference type="ARBA" id="ARBA00022824"/>
    </source>
</evidence>
<sequence>MSMGDLMNHLYEQFPNKRYFGMYQFLSPRLVLRDLDLIKRIAVKDFDIFPEHRTLVAEEGDPLFARNILFMKGGEKWQRLRSLLSPTFTSSKLKLMYPLMFKCAQQFLEHYEQNDNVTELEMKETISKYTNDVIASVAFGVECNSFANPNDTFYLMGKKILSISFVKVIILLMYSFSPFIMKLVKLRIIPEDVCNFFRSIVQDTIKFREENGVVRQDMLHLLNEARKGRMKYDEQENHSDLGFAVAQESEIGRKQKFKYSDISDDDLIAQAIVFFLAGFDTSSTALSFCIYELAVNPDVQEKLRNEIDQVLSSNTTDFVSYEDLLSMKYLDMVVTESLRKWPPLVSVDRRSVKPFVIESELPGEETIHFPKSTTCIIPVYSIHRDPKYYPNPEKFDPERFSEKNKHLLTPSSFLAFGMGPKNCVGSRFALLEVKLLLFALLKKFEIVPVSKTPIPIVITKKGIFLGAEGGLWLGLKKRTT</sequence>
<dbReference type="SUPFAM" id="SSF48264">
    <property type="entry name" value="Cytochrome P450"/>
    <property type="match status" value="1"/>
</dbReference>
<evidence type="ECO:0000256" key="1">
    <source>
        <dbReference type="ARBA" id="ARBA00001971"/>
    </source>
</evidence>
<dbReference type="GO" id="GO:0005506">
    <property type="term" value="F:iron ion binding"/>
    <property type="evidence" value="ECO:0007669"/>
    <property type="project" value="InterPro"/>
</dbReference>
<dbReference type="PANTHER" id="PTHR24292:SF54">
    <property type="entry name" value="CYP9F3-RELATED"/>
    <property type="match status" value="1"/>
</dbReference>
<gene>
    <name evidence="15" type="ORF">RN001_012967</name>
</gene>
<evidence type="ECO:0000313" key="15">
    <source>
        <dbReference type="EMBL" id="KAK4873607.1"/>
    </source>
</evidence>
<keyword evidence="12" id="KW-0472">Membrane</keyword>
<evidence type="ECO:0000256" key="10">
    <source>
        <dbReference type="ARBA" id="ARBA00023004"/>
    </source>
</evidence>
<dbReference type="PANTHER" id="PTHR24292">
    <property type="entry name" value="CYTOCHROME P450"/>
    <property type="match status" value="1"/>
</dbReference>
<keyword evidence="6 13" id="KW-0479">Metal-binding</keyword>